<reference evidence="1" key="1">
    <citation type="journal article" date="2014" name="Int. J. Syst. Evol. Microbiol.">
        <title>Complete genome sequence of Corynebacterium casei LMG S-19264T (=DSM 44701T), isolated from a smear-ripened cheese.</title>
        <authorList>
            <consortium name="US DOE Joint Genome Institute (JGI-PGF)"/>
            <person name="Walter F."/>
            <person name="Albersmeier A."/>
            <person name="Kalinowski J."/>
            <person name="Ruckert C."/>
        </authorList>
    </citation>
    <scope>NUCLEOTIDE SEQUENCE</scope>
    <source>
        <strain evidence="1">NBRC 112290</strain>
    </source>
</reference>
<keyword evidence="2" id="KW-1185">Reference proteome</keyword>
<proteinExistence type="predicted"/>
<dbReference type="Proteomes" id="UP001157161">
    <property type="component" value="Unassembled WGS sequence"/>
</dbReference>
<dbReference type="EMBL" id="BSUM01000001">
    <property type="protein sequence ID" value="GMA32731.1"/>
    <property type="molecule type" value="Genomic_DNA"/>
</dbReference>
<protein>
    <submittedName>
        <fullName evidence="1">Uncharacterized protein</fullName>
    </submittedName>
</protein>
<evidence type="ECO:0000313" key="2">
    <source>
        <dbReference type="Proteomes" id="UP001157161"/>
    </source>
</evidence>
<name>A0AA37XG63_9MICO</name>
<dbReference type="AlphaFoldDB" id="A0AA37XG63"/>
<organism evidence="1 2">
    <name type="scientific">Litorihabitans aurantiacus</name>
    <dbReference type="NCBI Taxonomy" id="1930061"/>
    <lineage>
        <taxon>Bacteria</taxon>
        <taxon>Bacillati</taxon>
        <taxon>Actinomycetota</taxon>
        <taxon>Actinomycetes</taxon>
        <taxon>Micrococcales</taxon>
        <taxon>Beutenbergiaceae</taxon>
        <taxon>Litorihabitans</taxon>
    </lineage>
</organism>
<sequence>MVAATVAGCSDPTGREEPSLDYAIDAAERLLDGESRLEEVLVTPHAGRGSAVFDIPGTELGKFFKMFCLGEGRITLRVNGSDRITDQRCDDGTAGMGLGADGDGTPLDPLDPVEVQLLAADEVYWVATTFTETDS</sequence>
<gene>
    <name evidence="1" type="ORF">GCM10025875_27230</name>
</gene>
<accession>A0AA37XG63</accession>
<comment type="caution">
    <text evidence="1">The sequence shown here is derived from an EMBL/GenBank/DDBJ whole genome shotgun (WGS) entry which is preliminary data.</text>
</comment>
<evidence type="ECO:0000313" key="1">
    <source>
        <dbReference type="EMBL" id="GMA32731.1"/>
    </source>
</evidence>
<reference evidence="1" key="2">
    <citation type="submission" date="2023-02" db="EMBL/GenBank/DDBJ databases">
        <authorList>
            <person name="Sun Q."/>
            <person name="Mori K."/>
        </authorList>
    </citation>
    <scope>NUCLEOTIDE SEQUENCE</scope>
    <source>
        <strain evidence="1">NBRC 112290</strain>
    </source>
</reference>